<dbReference type="STRING" id="1987383.A5844_000217"/>
<reference evidence="2 3" key="1">
    <citation type="submission" date="2017-05" db="EMBL/GenBank/DDBJ databases">
        <title>The Genome Sequence of Enterococcus sp. 10A9_DIV0425.</title>
        <authorList>
            <consortium name="The Broad Institute Genomics Platform"/>
            <consortium name="The Broad Institute Genomic Center for Infectious Diseases"/>
            <person name="Earl A."/>
            <person name="Manson A."/>
            <person name="Schwartman J."/>
            <person name="Gilmore M."/>
            <person name="Abouelleil A."/>
            <person name="Cao P."/>
            <person name="Chapman S."/>
            <person name="Cusick C."/>
            <person name="Shea T."/>
            <person name="Young S."/>
            <person name="Neafsey D."/>
            <person name="Nusbaum C."/>
            <person name="Birren B."/>
        </authorList>
    </citation>
    <scope>NUCLEOTIDE SEQUENCE [LARGE SCALE GENOMIC DNA]</scope>
    <source>
        <strain evidence="2 3">10A9_DIV0425</strain>
    </source>
</reference>
<dbReference type="AlphaFoldDB" id="A0A2C9XP67"/>
<accession>A0A2C9XP67</accession>
<name>A0A2C9XP67_9ENTE</name>
<keyword evidence="3" id="KW-1185">Reference proteome</keyword>
<organism evidence="2 3">
    <name type="scientific">Candidatus Enterococcus wittei</name>
    <dbReference type="NCBI Taxonomy" id="1987383"/>
    <lineage>
        <taxon>Bacteria</taxon>
        <taxon>Bacillati</taxon>
        <taxon>Bacillota</taxon>
        <taxon>Bacilli</taxon>
        <taxon>Lactobacillales</taxon>
        <taxon>Enterococcaceae</taxon>
        <taxon>Enterococcus</taxon>
    </lineage>
</organism>
<evidence type="ECO:0000256" key="1">
    <source>
        <dbReference type="SAM" id="Coils"/>
    </source>
</evidence>
<evidence type="ECO:0000313" key="3">
    <source>
        <dbReference type="Proteomes" id="UP000194933"/>
    </source>
</evidence>
<sequence length="104" mass="12946">MSVDDLRPNYQRECQKLEEQMDHLLRFKKFGERLAWEADQRLRFLYKNRGLTVENFQQARYELRQQEVSYQRILLEKQKNILQRIEETKQSYRHAIKKMEDNHT</sequence>
<proteinExistence type="predicted"/>
<dbReference type="EMBL" id="NGMO01000001">
    <property type="protein sequence ID" value="OTP12002.1"/>
    <property type="molecule type" value="Genomic_DNA"/>
</dbReference>
<comment type="caution">
    <text evidence="2">The sequence shown here is derived from an EMBL/GenBank/DDBJ whole genome shotgun (WGS) entry which is preliminary data.</text>
</comment>
<feature type="coiled-coil region" evidence="1">
    <location>
        <begin position="75"/>
        <end position="102"/>
    </location>
</feature>
<gene>
    <name evidence="2" type="ORF">A5844_000217</name>
</gene>
<keyword evidence="1" id="KW-0175">Coiled coil</keyword>
<dbReference type="RefSeq" id="WP_086283227.1">
    <property type="nucleotide sequence ID" value="NZ_NGMO01000001.1"/>
</dbReference>
<dbReference type="Proteomes" id="UP000194933">
    <property type="component" value="Unassembled WGS sequence"/>
</dbReference>
<evidence type="ECO:0000313" key="2">
    <source>
        <dbReference type="EMBL" id="OTP12002.1"/>
    </source>
</evidence>
<protein>
    <submittedName>
        <fullName evidence="2">Uncharacterized protein</fullName>
    </submittedName>
</protein>